<keyword evidence="2 9" id="KW-0813">Transport</keyword>
<keyword evidence="5 9" id="KW-0812">Transmembrane</keyword>
<proteinExistence type="inferred from homology"/>
<feature type="transmembrane region" description="Helical" evidence="9">
    <location>
        <begin position="129"/>
        <end position="153"/>
    </location>
</feature>
<evidence type="ECO:0000313" key="12">
    <source>
        <dbReference type="Proteomes" id="UP000236752"/>
    </source>
</evidence>
<dbReference type="PANTHER" id="PTHR35011">
    <property type="entry name" value="2,3-DIKETO-L-GULONATE TRAP TRANSPORTER SMALL PERMEASE PROTEIN YIAM"/>
    <property type="match status" value="1"/>
</dbReference>
<comment type="similarity">
    <text evidence="8 9">Belongs to the TRAP transporter small permease family.</text>
</comment>
<dbReference type="RefSeq" id="WP_103909448.1">
    <property type="nucleotide sequence ID" value="NZ_FNUZ01000002.1"/>
</dbReference>
<comment type="caution">
    <text evidence="9">Lacks conserved residue(s) required for the propagation of feature annotation.</text>
</comment>
<protein>
    <recommendedName>
        <fullName evidence="9">TRAP transporter small permease protein</fullName>
    </recommendedName>
</protein>
<evidence type="ECO:0000256" key="1">
    <source>
        <dbReference type="ARBA" id="ARBA00004429"/>
    </source>
</evidence>
<dbReference type="InterPro" id="IPR007387">
    <property type="entry name" value="TRAP_DctQ"/>
</dbReference>
<comment type="subunit">
    <text evidence="9">The complex comprises the extracytoplasmic solute receptor protein and the two transmembrane proteins.</text>
</comment>
<evidence type="ECO:0000256" key="8">
    <source>
        <dbReference type="ARBA" id="ARBA00038436"/>
    </source>
</evidence>
<evidence type="ECO:0000313" key="11">
    <source>
        <dbReference type="EMBL" id="SEF86843.1"/>
    </source>
</evidence>
<comment type="subcellular location">
    <subcellularLocation>
        <location evidence="1 9">Cell inner membrane</location>
        <topology evidence="1 9">Multi-pass membrane protein</topology>
    </subcellularLocation>
</comment>
<feature type="domain" description="Tripartite ATP-independent periplasmic transporters DctQ component" evidence="10">
    <location>
        <begin position="25"/>
        <end position="155"/>
    </location>
</feature>
<dbReference type="Pfam" id="PF04290">
    <property type="entry name" value="DctQ"/>
    <property type="match status" value="1"/>
</dbReference>
<evidence type="ECO:0000256" key="4">
    <source>
        <dbReference type="ARBA" id="ARBA00022519"/>
    </source>
</evidence>
<name>A0A1H5VI00_9RHOB</name>
<sequence length="165" mass="18047">MMFRSFTNKLLGAMQFVAGLALASMMLVTVADVALRFLFNTPVRGTYDLVSVALLVMVMFGIAPVILQGADIVIDLFDRVLPAGVLRVLQSISALGAFCAFLFIGWSMWGPARDAWLYGDRSLELGLPLWSYWAVAFVGLFGILWAALALLAARLKNQPESGERI</sequence>
<keyword evidence="4 9" id="KW-0997">Cell inner membrane</keyword>
<evidence type="ECO:0000256" key="6">
    <source>
        <dbReference type="ARBA" id="ARBA00022989"/>
    </source>
</evidence>
<dbReference type="InterPro" id="IPR055348">
    <property type="entry name" value="DctQ"/>
</dbReference>
<dbReference type="EMBL" id="FNUZ01000002">
    <property type="protein sequence ID" value="SEF86843.1"/>
    <property type="molecule type" value="Genomic_DNA"/>
</dbReference>
<dbReference type="PANTHER" id="PTHR35011:SF10">
    <property type="entry name" value="TRAP TRANSPORTER SMALL PERMEASE PROTEIN"/>
    <property type="match status" value="1"/>
</dbReference>
<dbReference type="AlphaFoldDB" id="A0A1H5VI00"/>
<comment type="function">
    <text evidence="9">Part of the tripartite ATP-independent periplasmic (TRAP) transport system.</text>
</comment>
<feature type="transmembrane region" description="Helical" evidence="9">
    <location>
        <begin position="88"/>
        <end position="109"/>
    </location>
</feature>
<keyword evidence="12" id="KW-1185">Reference proteome</keyword>
<dbReference type="OrthoDB" id="4250245at2"/>
<feature type="transmembrane region" description="Helical" evidence="9">
    <location>
        <begin position="47"/>
        <end position="67"/>
    </location>
</feature>
<evidence type="ECO:0000259" key="10">
    <source>
        <dbReference type="Pfam" id="PF04290"/>
    </source>
</evidence>
<keyword evidence="6 9" id="KW-1133">Transmembrane helix</keyword>
<dbReference type="Proteomes" id="UP000236752">
    <property type="component" value="Unassembled WGS sequence"/>
</dbReference>
<organism evidence="11 12">
    <name type="scientific">Thalassococcus halodurans</name>
    <dbReference type="NCBI Taxonomy" id="373675"/>
    <lineage>
        <taxon>Bacteria</taxon>
        <taxon>Pseudomonadati</taxon>
        <taxon>Pseudomonadota</taxon>
        <taxon>Alphaproteobacteria</taxon>
        <taxon>Rhodobacterales</taxon>
        <taxon>Roseobacteraceae</taxon>
        <taxon>Thalassococcus</taxon>
    </lineage>
</organism>
<evidence type="ECO:0000256" key="3">
    <source>
        <dbReference type="ARBA" id="ARBA00022475"/>
    </source>
</evidence>
<evidence type="ECO:0000256" key="5">
    <source>
        <dbReference type="ARBA" id="ARBA00022692"/>
    </source>
</evidence>
<dbReference type="GO" id="GO:0015740">
    <property type="term" value="P:C4-dicarboxylate transport"/>
    <property type="evidence" value="ECO:0007669"/>
    <property type="project" value="TreeGrafter"/>
</dbReference>
<gene>
    <name evidence="11" type="ORF">SAMN04488045_1054</name>
</gene>
<dbReference type="GO" id="GO:0005886">
    <property type="term" value="C:plasma membrane"/>
    <property type="evidence" value="ECO:0007669"/>
    <property type="project" value="UniProtKB-SubCell"/>
</dbReference>
<evidence type="ECO:0000256" key="9">
    <source>
        <dbReference type="RuleBase" id="RU369079"/>
    </source>
</evidence>
<accession>A0A1H5VI00</accession>
<dbReference type="GO" id="GO:0022857">
    <property type="term" value="F:transmembrane transporter activity"/>
    <property type="evidence" value="ECO:0007669"/>
    <property type="project" value="UniProtKB-UniRule"/>
</dbReference>
<evidence type="ECO:0000256" key="2">
    <source>
        <dbReference type="ARBA" id="ARBA00022448"/>
    </source>
</evidence>
<keyword evidence="3" id="KW-1003">Cell membrane</keyword>
<keyword evidence="7 9" id="KW-0472">Membrane</keyword>
<evidence type="ECO:0000256" key="7">
    <source>
        <dbReference type="ARBA" id="ARBA00023136"/>
    </source>
</evidence>
<reference evidence="11 12" key="1">
    <citation type="submission" date="2016-10" db="EMBL/GenBank/DDBJ databases">
        <authorList>
            <person name="de Groot N.N."/>
        </authorList>
    </citation>
    <scope>NUCLEOTIDE SEQUENCE [LARGE SCALE GENOMIC DNA]</scope>
    <source>
        <strain evidence="11 12">DSM 26915</strain>
    </source>
</reference>